<evidence type="ECO:0000313" key="4">
    <source>
        <dbReference type="Proteomes" id="UP000032076"/>
    </source>
</evidence>
<reference evidence="3 4" key="1">
    <citation type="submission" date="2015-01" db="EMBL/GenBank/DDBJ databases">
        <title>Draft Genome Sequences of Four Bacillus thermoamylovorans Strains, Isolated From Food Products.</title>
        <authorList>
            <person name="Krawcyk A.O."/>
            <person name="Berendsen E.M."/>
            <person name="Eijlander R.T."/>
            <person name="de Jong A."/>
            <person name="Wells-Bennik M."/>
            <person name="Kuipers O.P."/>
        </authorList>
    </citation>
    <scope>NUCLEOTIDE SEQUENCE [LARGE SCALE GENOMIC DNA]</scope>
    <source>
        <strain evidence="3 4">B4167</strain>
    </source>
</reference>
<dbReference type="Pfam" id="PF09019">
    <property type="entry name" value="EcoRII-C"/>
    <property type="match status" value="1"/>
</dbReference>
<feature type="domain" description="Restriction endonuclease type II EcoRII C-terminal" evidence="1">
    <location>
        <begin position="216"/>
        <end position="379"/>
    </location>
</feature>
<name>A0ABD4A9P3_9BACI</name>
<evidence type="ECO:0008006" key="5">
    <source>
        <dbReference type="Google" id="ProtNLM"/>
    </source>
</evidence>
<sequence>MSENELLSNAINAANLSGRFFCKFVSANDVGVNGAHQEGVYLNKKSWSLFFKEPIPSSGILDKFVKIHIENWKDFTSRIVYYSSKKEFRITQFWTNSPYNKEELVGALIIFIPVSSEDYKVYLFNTEEEIELFINTFSLSLINNFSIYNKGFGQPLAIEETLESQINQTIELIQDFPNTTEMSKIARNIYMSFYKKKQINADEDLLKWVETEYTVFRFLEKKIYHNQLMTPFLEIEALLEFANTALNRRKSRAGKSLEHHVHYIFSSFGLPFDNPGKTEGKKKPDFLFPSTADYMDKKFPDEMLMMLGAKTTCKDRWRQILNEANRIPRKHLLTLQQGVSKNQMDEMQTENITLVVPKPLHKMYPNEYQHRLWTLTQFIEFVKEKYGVK</sequence>
<dbReference type="InterPro" id="IPR023372">
    <property type="entry name" value="Rest_endonuc_II_EcoRII_N"/>
</dbReference>
<dbReference type="InterPro" id="IPR015109">
    <property type="entry name" value="Restrct_endonuc_II_EcoRII_C"/>
</dbReference>
<comment type="caution">
    <text evidence="3">The sequence shown here is derived from an EMBL/GenBank/DDBJ whole genome shotgun (WGS) entry which is preliminary data.</text>
</comment>
<dbReference type="SUPFAM" id="SSF52980">
    <property type="entry name" value="Restriction endonuclease-like"/>
    <property type="match status" value="1"/>
</dbReference>
<dbReference type="InterPro" id="IPR015300">
    <property type="entry name" value="DNA-bd_pseudobarrel_sf"/>
</dbReference>
<feature type="domain" description="Restriction endonuclease type II EcoRII N-terminal" evidence="2">
    <location>
        <begin position="18"/>
        <end position="123"/>
    </location>
</feature>
<protein>
    <recommendedName>
        <fullName evidence="5">Restriction endonuclease</fullName>
    </recommendedName>
</protein>
<dbReference type="SUPFAM" id="SSF101936">
    <property type="entry name" value="DNA-binding pseudobarrel domain"/>
    <property type="match status" value="1"/>
</dbReference>
<gene>
    <name evidence="3" type="ORF">B4167_1842</name>
</gene>
<dbReference type="Pfam" id="PF09217">
    <property type="entry name" value="EcoRII-N"/>
    <property type="match status" value="1"/>
</dbReference>
<dbReference type="EMBL" id="JXLU01000020">
    <property type="protein sequence ID" value="KIO73895.1"/>
    <property type="molecule type" value="Genomic_DNA"/>
</dbReference>
<dbReference type="InterPro" id="IPR011335">
    <property type="entry name" value="Restrct_endonuc-II-like"/>
</dbReference>
<evidence type="ECO:0000313" key="3">
    <source>
        <dbReference type="EMBL" id="KIO73895.1"/>
    </source>
</evidence>
<dbReference type="InterPro" id="IPR038365">
    <property type="entry name" value="EcoRII_C_sf"/>
</dbReference>
<dbReference type="AlphaFoldDB" id="A0ABD4A9P3"/>
<dbReference type="RefSeq" id="WP_041848188.1">
    <property type="nucleotide sequence ID" value="NZ_JXLS01000095.1"/>
</dbReference>
<dbReference type="Gene3D" id="2.40.330.10">
    <property type="entry name" value="DNA-binding pseudobarrel domain"/>
    <property type="match status" value="1"/>
</dbReference>
<dbReference type="Proteomes" id="UP000032076">
    <property type="component" value="Unassembled WGS sequence"/>
</dbReference>
<accession>A0ABD4A9P3</accession>
<proteinExistence type="predicted"/>
<dbReference type="Gene3D" id="3.40.91.80">
    <property type="match status" value="1"/>
</dbReference>
<evidence type="ECO:0000259" key="1">
    <source>
        <dbReference type="Pfam" id="PF09019"/>
    </source>
</evidence>
<organism evidence="3 4">
    <name type="scientific">Caldibacillus thermoamylovorans</name>
    <dbReference type="NCBI Taxonomy" id="35841"/>
    <lineage>
        <taxon>Bacteria</taxon>
        <taxon>Bacillati</taxon>
        <taxon>Bacillota</taxon>
        <taxon>Bacilli</taxon>
        <taxon>Bacillales</taxon>
        <taxon>Bacillaceae</taxon>
        <taxon>Caldibacillus</taxon>
    </lineage>
</organism>
<evidence type="ECO:0000259" key="2">
    <source>
        <dbReference type="Pfam" id="PF09217"/>
    </source>
</evidence>